<keyword evidence="2" id="KW-1185">Reference proteome</keyword>
<evidence type="ECO:0000313" key="1">
    <source>
        <dbReference type="EMBL" id="OAN11455.1"/>
    </source>
</evidence>
<evidence type="ECO:0000313" key="2">
    <source>
        <dbReference type="Proteomes" id="UP000078503"/>
    </source>
</evidence>
<organism evidence="1 2">
    <name type="scientific">Photobacterium jeanii</name>
    <dbReference type="NCBI Taxonomy" id="858640"/>
    <lineage>
        <taxon>Bacteria</taxon>
        <taxon>Pseudomonadati</taxon>
        <taxon>Pseudomonadota</taxon>
        <taxon>Gammaproteobacteria</taxon>
        <taxon>Vibrionales</taxon>
        <taxon>Vibrionaceae</taxon>
        <taxon>Photobacterium</taxon>
    </lineage>
</organism>
<dbReference type="RefSeq" id="WP_068336282.1">
    <property type="nucleotide sequence ID" value="NZ_LVHF01000033.1"/>
</dbReference>
<comment type="caution">
    <text evidence="1">The sequence shown here is derived from an EMBL/GenBank/DDBJ whole genome shotgun (WGS) entry which is preliminary data.</text>
</comment>
<protein>
    <recommendedName>
        <fullName evidence="3">Lipoprotein</fullName>
    </recommendedName>
</protein>
<dbReference type="OrthoDB" id="5827753at2"/>
<proteinExistence type="predicted"/>
<dbReference type="PROSITE" id="PS51257">
    <property type="entry name" value="PROKAR_LIPOPROTEIN"/>
    <property type="match status" value="1"/>
</dbReference>
<accession>A0A178K3C0</accession>
<name>A0A178K3C0_9GAMM</name>
<dbReference type="Proteomes" id="UP000078503">
    <property type="component" value="Unassembled WGS sequence"/>
</dbReference>
<reference evidence="1 2" key="1">
    <citation type="submission" date="2016-03" db="EMBL/GenBank/DDBJ databases">
        <title>Photobacterium proteolyticum sp. nov. a protease producing bacterium isolated from ocean sediments of Laizhou Bay.</title>
        <authorList>
            <person name="Li Y."/>
        </authorList>
    </citation>
    <scope>NUCLEOTIDE SEQUENCE [LARGE SCALE GENOMIC DNA]</scope>
    <source>
        <strain evidence="1 2">R-40508</strain>
    </source>
</reference>
<dbReference type="AlphaFoldDB" id="A0A178K3C0"/>
<gene>
    <name evidence="1" type="ORF">A3K86_21175</name>
</gene>
<evidence type="ECO:0008006" key="3">
    <source>
        <dbReference type="Google" id="ProtNLM"/>
    </source>
</evidence>
<sequence length="471" mass="52336">MKNLNACILSTIISTALIGCGGGDDGNSSSSLTDDTQKVTYENANLVEAFLNANVDYSATYKTKGYASKLTNYYDKDGNVVDFKIPTNTVAKYNCSAKPLDLNNRDINYNGASFNIIPLSNSLRLVNFDSLPQSFVNASFGKKACFYSNFSYSKQYIIDNSNQHIATLGEDEKVVELANFIKLSTANRLLNDESLTNIKDTKLLVKPYDSSTFNYASHEYIVSKSGEVKTYNNNTAQFDLLTGTKGKDWQYFSDKFIMSKPHGGTVTVYDVALKQAVSAASIDVMQNLDTNIKNVESATLSYGIWPSIDTADNSKYGIPFKIVSENYGNDKSLYLWENNKWVKSNNFTTQMWYKLFKAALKDTASIAKNDDNNVYINPKDNRYFAAKNISNSGFDLVAGKMLSTTVNPVTISDFSDHFVGLQVINGKVIVETSDQVLNNEHKSFYIIDNNKKMIIGNTGENITTVYSSSHN</sequence>
<dbReference type="EMBL" id="LVHF01000033">
    <property type="protein sequence ID" value="OAN11455.1"/>
    <property type="molecule type" value="Genomic_DNA"/>
</dbReference>